<protein>
    <submittedName>
        <fullName evidence="2">Uncharacterized protein</fullName>
    </submittedName>
</protein>
<keyword evidence="3" id="KW-1185">Reference proteome</keyword>
<evidence type="ECO:0000256" key="1">
    <source>
        <dbReference type="SAM" id="MobiDB-lite"/>
    </source>
</evidence>
<evidence type="ECO:0000313" key="3">
    <source>
        <dbReference type="Proteomes" id="UP000094112"/>
    </source>
</evidence>
<feature type="region of interest" description="Disordered" evidence="1">
    <location>
        <begin position="424"/>
        <end position="446"/>
    </location>
</feature>
<reference evidence="2 3" key="1">
    <citation type="journal article" date="2016" name="Proc. Natl. Acad. Sci. U.S.A.">
        <title>Comparative genomics of biotechnologically important yeasts.</title>
        <authorList>
            <person name="Riley R."/>
            <person name="Haridas S."/>
            <person name="Wolfe K.H."/>
            <person name="Lopes M.R."/>
            <person name="Hittinger C.T."/>
            <person name="Goeker M."/>
            <person name="Salamov A.A."/>
            <person name="Wisecaver J.H."/>
            <person name="Long T.M."/>
            <person name="Calvey C.H."/>
            <person name="Aerts A.L."/>
            <person name="Barry K.W."/>
            <person name="Choi C."/>
            <person name="Clum A."/>
            <person name="Coughlan A.Y."/>
            <person name="Deshpande S."/>
            <person name="Douglass A.P."/>
            <person name="Hanson S.J."/>
            <person name="Klenk H.-P."/>
            <person name="LaButti K.M."/>
            <person name="Lapidus A."/>
            <person name="Lindquist E.A."/>
            <person name="Lipzen A.M."/>
            <person name="Meier-Kolthoff J.P."/>
            <person name="Ohm R.A."/>
            <person name="Otillar R.P."/>
            <person name="Pangilinan J.L."/>
            <person name="Peng Y."/>
            <person name="Rokas A."/>
            <person name="Rosa C.A."/>
            <person name="Scheuner C."/>
            <person name="Sibirny A.A."/>
            <person name="Slot J.C."/>
            <person name="Stielow J.B."/>
            <person name="Sun H."/>
            <person name="Kurtzman C.P."/>
            <person name="Blackwell M."/>
            <person name="Grigoriev I.V."/>
            <person name="Jeffries T.W."/>
        </authorList>
    </citation>
    <scope>NUCLEOTIDE SEQUENCE [LARGE SCALE GENOMIC DNA]</scope>
    <source>
        <strain evidence="3">ATCC 58044 / CBS 1984 / NCYC 433 / NRRL Y-366-8</strain>
    </source>
</reference>
<dbReference type="EMBL" id="KV454208">
    <property type="protein sequence ID" value="ODQ61776.1"/>
    <property type="molecule type" value="Genomic_DNA"/>
</dbReference>
<accession>A0A1E3P8N5</accession>
<gene>
    <name evidence="2" type="ORF">WICANDRAFT_75972</name>
</gene>
<dbReference type="AlphaFoldDB" id="A0A1E3P8N5"/>
<feature type="compositionally biased region" description="Basic and acidic residues" evidence="1">
    <location>
        <begin position="424"/>
        <end position="433"/>
    </location>
</feature>
<name>A0A1E3P8N5_WICAA</name>
<dbReference type="RefSeq" id="XP_019040983.1">
    <property type="nucleotide sequence ID" value="XM_019184301.1"/>
</dbReference>
<dbReference type="GeneID" id="30201547"/>
<organism evidence="2 3">
    <name type="scientific">Wickerhamomyces anomalus (strain ATCC 58044 / CBS 1984 / NCYC 433 / NRRL Y-366-8)</name>
    <name type="common">Yeast</name>
    <name type="synonym">Hansenula anomala</name>
    <dbReference type="NCBI Taxonomy" id="683960"/>
    <lineage>
        <taxon>Eukaryota</taxon>
        <taxon>Fungi</taxon>
        <taxon>Dikarya</taxon>
        <taxon>Ascomycota</taxon>
        <taxon>Saccharomycotina</taxon>
        <taxon>Saccharomycetes</taxon>
        <taxon>Phaffomycetales</taxon>
        <taxon>Wickerhamomycetaceae</taxon>
        <taxon>Wickerhamomyces</taxon>
    </lineage>
</organism>
<dbReference type="Proteomes" id="UP000094112">
    <property type="component" value="Unassembled WGS sequence"/>
</dbReference>
<evidence type="ECO:0000313" key="2">
    <source>
        <dbReference type="EMBL" id="ODQ61776.1"/>
    </source>
</evidence>
<sequence>MSVSTPNDPSYQTQEISLEAEDVLRLICVNRNQLIENIREEVEKDLVEINHSNLLKNFQHIGISSSKSSTELQLTNLWIKYIYCYITNELGTILMSFHKGAEDPQSVNYGPFGFTTFIKLWKLPFSVASSTDVFLDEDEKMVLKGTDNLLTKRLGDINFGEFSNVNYEGYLLKNIEQMEHDITDRIRKMKSIQVRYTDKLVTLFELTKGHCFEADVAYNVAEVSERDLAREFTTRVIDPLVGFISFVFKIKLKNEGDYGLKFENTLSESDPLKRELVESLKVASLIHAETVVTMIPRSTDKNKRNKKVLLIEHPKDLMVSKMASSGKLERAKAILLRMLSSKVYSKELSCGIVNDIYGSLLVIFDPSKYKHSEDGLFNLDGFQSYQVNDTEFFHQVDNEKQHLNSRILVSMLLYMEIKKHINENGSQEARRNEPSSASSKVKVDQLSHRKPLKTLALKSNEQLKVLDLKMIGL</sequence>
<proteinExistence type="predicted"/>